<keyword evidence="5 12" id="KW-0732">Signal</keyword>
<dbReference type="EMBL" id="CM026421">
    <property type="protein sequence ID" value="KAG0589634.1"/>
    <property type="molecule type" value="Genomic_DNA"/>
</dbReference>
<dbReference type="PRINTS" id="PR00019">
    <property type="entry name" value="LEURICHRPT"/>
</dbReference>
<comment type="similarity">
    <text evidence="2">Belongs to the RLP family.</text>
</comment>
<dbReference type="GO" id="GO:0012505">
    <property type="term" value="C:endomembrane system"/>
    <property type="evidence" value="ECO:0007669"/>
    <property type="project" value="UniProtKB-SubCell"/>
</dbReference>
<keyword evidence="4" id="KW-0812">Transmembrane</keyword>
<evidence type="ECO:0000256" key="11">
    <source>
        <dbReference type="ARBA" id="ARBA00037847"/>
    </source>
</evidence>
<evidence type="ECO:0000313" key="14">
    <source>
        <dbReference type="EMBL" id="KAG0589634.1"/>
    </source>
</evidence>
<keyword evidence="10" id="KW-0325">Glycoprotein</keyword>
<feature type="domain" description="Leucine-rich repeat-containing N-terminal plant-type" evidence="13">
    <location>
        <begin position="31"/>
        <end position="70"/>
    </location>
</feature>
<dbReference type="InterPro" id="IPR032675">
    <property type="entry name" value="LRR_dom_sf"/>
</dbReference>
<reference evidence="14" key="1">
    <citation type="submission" date="2020-06" db="EMBL/GenBank/DDBJ databases">
        <title>WGS assembly of Ceratodon purpureus strain R40.</title>
        <authorList>
            <person name="Carey S.B."/>
            <person name="Jenkins J."/>
            <person name="Shu S."/>
            <person name="Lovell J.T."/>
            <person name="Sreedasyam A."/>
            <person name="Maumus F."/>
            <person name="Tiley G.P."/>
            <person name="Fernandez-Pozo N."/>
            <person name="Barry K."/>
            <person name="Chen C."/>
            <person name="Wang M."/>
            <person name="Lipzen A."/>
            <person name="Daum C."/>
            <person name="Saski C.A."/>
            <person name="Payton A.C."/>
            <person name="Mcbreen J.C."/>
            <person name="Conrad R.E."/>
            <person name="Kollar L.M."/>
            <person name="Olsson S."/>
            <person name="Huttunen S."/>
            <person name="Landis J.B."/>
            <person name="Wickett N.J."/>
            <person name="Johnson M.G."/>
            <person name="Rensing S.A."/>
            <person name="Grimwood J."/>
            <person name="Schmutz J."/>
            <person name="Mcdaniel S.F."/>
        </authorList>
    </citation>
    <scope>NUCLEOTIDE SEQUENCE</scope>
    <source>
        <strain evidence="14">R40</strain>
    </source>
</reference>
<keyword evidence="3" id="KW-0433">Leucine-rich repeat</keyword>
<comment type="caution">
    <text evidence="14">The sequence shown here is derived from an EMBL/GenBank/DDBJ whole genome shotgun (WGS) entry which is preliminary data.</text>
</comment>
<evidence type="ECO:0000313" key="15">
    <source>
        <dbReference type="Proteomes" id="UP000822688"/>
    </source>
</evidence>
<protein>
    <recommendedName>
        <fullName evidence="13">Leucine-rich repeat-containing N-terminal plant-type domain-containing protein</fullName>
    </recommendedName>
</protein>
<evidence type="ECO:0000256" key="12">
    <source>
        <dbReference type="SAM" id="SignalP"/>
    </source>
</evidence>
<dbReference type="PANTHER" id="PTHR27000">
    <property type="entry name" value="LEUCINE-RICH REPEAT RECEPTOR-LIKE PROTEIN KINASE FAMILY PROTEIN-RELATED"/>
    <property type="match status" value="1"/>
</dbReference>
<dbReference type="SUPFAM" id="SSF52058">
    <property type="entry name" value="L domain-like"/>
    <property type="match status" value="1"/>
</dbReference>
<dbReference type="InterPro" id="IPR013210">
    <property type="entry name" value="LRR_N_plant-typ"/>
</dbReference>
<evidence type="ECO:0000256" key="3">
    <source>
        <dbReference type="ARBA" id="ARBA00022614"/>
    </source>
</evidence>
<keyword evidence="6" id="KW-0677">Repeat</keyword>
<evidence type="ECO:0000256" key="7">
    <source>
        <dbReference type="ARBA" id="ARBA00022989"/>
    </source>
</evidence>
<keyword evidence="9" id="KW-0675">Receptor</keyword>
<evidence type="ECO:0000256" key="6">
    <source>
        <dbReference type="ARBA" id="ARBA00022737"/>
    </source>
</evidence>
<dbReference type="AlphaFoldDB" id="A0A8T0J0Z7"/>
<evidence type="ECO:0000256" key="5">
    <source>
        <dbReference type="ARBA" id="ARBA00022729"/>
    </source>
</evidence>
<name>A0A8T0J0Z7_CERPU</name>
<keyword evidence="15" id="KW-1185">Reference proteome</keyword>
<dbReference type="InterPro" id="IPR003591">
    <property type="entry name" value="Leu-rich_rpt_typical-subtyp"/>
</dbReference>
<dbReference type="GO" id="GO:0005886">
    <property type="term" value="C:plasma membrane"/>
    <property type="evidence" value="ECO:0007669"/>
    <property type="project" value="UniProtKB-SubCell"/>
</dbReference>
<dbReference type="Pfam" id="PF08263">
    <property type="entry name" value="LRRNT_2"/>
    <property type="match status" value="1"/>
</dbReference>
<feature type="chain" id="PRO_5036435084" description="Leucine-rich repeat-containing N-terminal plant-type domain-containing protein" evidence="12">
    <location>
        <begin position="29"/>
        <end position="371"/>
    </location>
</feature>
<evidence type="ECO:0000256" key="10">
    <source>
        <dbReference type="ARBA" id="ARBA00023180"/>
    </source>
</evidence>
<evidence type="ECO:0000256" key="4">
    <source>
        <dbReference type="ARBA" id="ARBA00022692"/>
    </source>
</evidence>
<keyword evidence="7" id="KW-1133">Transmembrane helix</keyword>
<sequence length="371" mass="38920">MGPHGSATGSMILVLGLLAAALLHPSAACVPDERTALLAFKAGIKADPQNLLSRWTANGDCCSWGGTFCDSTGHITILTLSPDPAFDDDTYFLKGTISPALAKLTYLQRLDLASLKQLSGSLPAALGALKNLQYLSVRSNLLTGSIPSSLGSLTKLTWLELGVNSFSGNIPSTLGNIGKQLQYLSVLNNRLNGAIPTSLYMLTGLTDLYLSNNQLTGGISSLVRRLQKLTNLDFSSNKLTGPLPTEIGTLPNLGFLDMSGNALTGTIPASFVNLKNLYHFWLSNNNLTGQIPAKLATNLKKLITLDLSNNQLTGPIPQGAPFSTFPASAFAGNAGLCGNPLPACARADASASASPQMLLLTFADDISSVQQ</sequence>
<dbReference type="FunFam" id="3.80.10.10:FF:000111">
    <property type="entry name" value="LRR receptor-like serine/threonine-protein kinase ERECTA"/>
    <property type="match status" value="1"/>
</dbReference>
<keyword evidence="8" id="KW-0472">Membrane</keyword>
<dbReference type="PANTHER" id="PTHR27000:SF803">
    <property type="entry name" value="RECEPTOR-LIKE PROTEIN 45"/>
    <property type="match status" value="1"/>
</dbReference>
<evidence type="ECO:0000259" key="13">
    <source>
        <dbReference type="Pfam" id="PF08263"/>
    </source>
</evidence>
<dbReference type="FunFam" id="3.80.10.10:FF:000400">
    <property type="entry name" value="Nuclear pore complex protein NUP107"/>
    <property type="match status" value="1"/>
</dbReference>
<dbReference type="InterPro" id="IPR001611">
    <property type="entry name" value="Leu-rich_rpt"/>
</dbReference>
<feature type="signal peptide" evidence="12">
    <location>
        <begin position="1"/>
        <end position="28"/>
    </location>
</feature>
<dbReference type="EMBL" id="CM026421">
    <property type="protein sequence ID" value="KAG0589635.1"/>
    <property type="molecule type" value="Genomic_DNA"/>
</dbReference>
<evidence type="ECO:0000256" key="8">
    <source>
        <dbReference type="ARBA" id="ARBA00023136"/>
    </source>
</evidence>
<dbReference type="Pfam" id="PF00560">
    <property type="entry name" value="LRR_1"/>
    <property type="match status" value="6"/>
</dbReference>
<organism evidence="14 15">
    <name type="scientific">Ceratodon purpureus</name>
    <name type="common">Fire moss</name>
    <name type="synonym">Dicranum purpureum</name>
    <dbReference type="NCBI Taxonomy" id="3225"/>
    <lineage>
        <taxon>Eukaryota</taxon>
        <taxon>Viridiplantae</taxon>
        <taxon>Streptophyta</taxon>
        <taxon>Embryophyta</taxon>
        <taxon>Bryophyta</taxon>
        <taxon>Bryophytina</taxon>
        <taxon>Bryopsida</taxon>
        <taxon>Dicranidae</taxon>
        <taxon>Pseudoditrichales</taxon>
        <taxon>Ditrichaceae</taxon>
        <taxon>Ceratodon</taxon>
    </lineage>
</organism>
<comment type="subcellular location">
    <subcellularLocation>
        <location evidence="1">Cell membrane</location>
    </subcellularLocation>
    <subcellularLocation>
        <location evidence="11">Endomembrane system</location>
        <topology evidence="11">Single-pass membrane protein</topology>
    </subcellularLocation>
</comment>
<dbReference type="Proteomes" id="UP000822688">
    <property type="component" value="Chromosome 1"/>
</dbReference>
<dbReference type="SMART" id="SM00369">
    <property type="entry name" value="LRR_TYP"/>
    <property type="match status" value="5"/>
</dbReference>
<evidence type="ECO:0000256" key="1">
    <source>
        <dbReference type="ARBA" id="ARBA00004236"/>
    </source>
</evidence>
<accession>A0A8T0J0Z7</accession>
<proteinExistence type="inferred from homology"/>
<dbReference type="Gene3D" id="3.80.10.10">
    <property type="entry name" value="Ribonuclease Inhibitor"/>
    <property type="match status" value="2"/>
</dbReference>
<evidence type="ECO:0000256" key="9">
    <source>
        <dbReference type="ARBA" id="ARBA00023170"/>
    </source>
</evidence>
<gene>
    <name evidence="14" type="ORF">KC19_1G035400</name>
</gene>
<evidence type="ECO:0000256" key="2">
    <source>
        <dbReference type="ARBA" id="ARBA00009592"/>
    </source>
</evidence>